<reference evidence="2" key="1">
    <citation type="journal article" date="2020" name="Nature">
        <title>Giant virus diversity and host interactions through global metagenomics.</title>
        <authorList>
            <person name="Schulz F."/>
            <person name="Roux S."/>
            <person name="Paez-Espino D."/>
            <person name="Jungbluth S."/>
            <person name="Walsh D.A."/>
            <person name="Denef V.J."/>
            <person name="McMahon K.D."/>
            <person name="Konstantinidis K.T."/>
            <person name="Eloe-Fadrosh E.A."/>
            <person name="Kyrpides N.C."/>
            <person name="Woyke T."/>
        </authorList>
    </citation>
    <scope>NUCLEOTIDE SEQUENCE</scope>
    <source>
        <strain evidence="2">GVMAG-S-3300012000-57</strain>
    </source>
</reference>
<organism evidence="2">
    <name type="scientific">viral metagenome</name>
    <dbReference type="NCBI Taxonomy" id="1070528"/>
    <lineage>
        <taxon>unclassified sequences</taxon>
        <taxon>metagenomes</taxon>
        <taxon>organismal metagenomes</taxon>
    </lineage>
</organism>
<dbReference type="EMBL" id="MN740900">
    <property type="protein sequence ID" value="QHU17264.1"/>
    <property type="molecule type" value="Genomic_DNA"/>
</dbReference>
<sequence length="203" mass="22451">MAKKCIPGVICIENMTLFVLAITIGLVCYLIYNNQNKPITQKPNILVVPTPQPSLVGIPTRSTDSFNDPYVPPLKTNGYLQPEQSNHDVRGGIPINIETRATGMAYQQIGILTPLNSTDNTMILPLMGRKLMTGRDKWQYYTMANGAGTIHAKLPVSKNGKSCTGEYGCDDIQNGDTVYVEGYKTTFTATIYENINFSYIPYI</sequence>
<evidence type="ECO:0000313" key="2">
    <source>
        <dbReference type="EMBL" id="QHU17264.1"/>
    </source>
</evidence>
<keyword evidence="1" id="KW-1133">Transmembrane helix</keyword>
<dbReference type="Pfam" id="PF19059">
    <property type="entry name" value="DUF5755"/>
    <property type="match status" value="1"/>
</dbReference>
<keyword evidence="1" id="KW-0472">Membrane</keyword>
<keyword evidence="1" id="KW-0812">Transmembrane</keyword>
<feature type="transmembrane region" description="Helical" evidence="1">
    <location>
        <begin position="12"/>
        <end position="32"/>
    </location>
</feature>
<accession>A0A6C0KLP9</accession>
<dbReference type="InterPro" id="IPR043929">
    <property type="entry name" value="DUF5755"/>
</dbReference>
<name>A0A6C0KLP9_9ZZZZ</name>
<proteinExistence type="predicted"/>
<protein>
    <submittedName>
        <fullName evidence="2">Uncharacterized protein</fullName>
    </submittedName>
</protein>
<evidence type="ECO:0000256" key="1">
    <source>
        <dbReference type="SAM" id="Phobius"/>
    </source>
</evidence>
<dbReference type="AlphaFoldDB" id="A0A6C0KLP9"/>